<accession>A0A1H4J8F1</accession>
<dbReference type="Proteomes" id="UP000198982">
    <property type="component" value="Unassembled WGS sequence"/>
</dbReference>
<evidence type="ECO:0008006" key="4">
    <source>
        <dbReference type="Google" id="ProtNLM"/>
    </source>
</evidence>
<protein>
    <recommendedName>
        <fullName evidence="4">Sel1 repeat-containing protein</fullName>
    </recommendedName>
</protein>
<evidence type="ECO:0000256" key="1">
    <source>
        <dbReference type="SAM" id="SignalP"/>
    </source>
</evidence>
<reference evidence="3" key="1">
    <citation type="submission" date="2016-10" db="EMBL/GenBank/DDBJ databases">
        <authorList>
            <person name="Varghese N."/>
            <person name="Submissions S."/>
        </authorList>
    </citation>
    <scope>NUCLEOTIDE SEQUENCE [LARGE SCALE GENOMIC DNA]</scope>
    <source>
        <strain evidence="3">DSM 9751</strain>
    </source>
</reference>
<evidence type="ECO:0000313" key="3">
    <source>
        <dbReference type="Proteomes" id="UP000198982"/>
    </source>
</evidence>
<dbReference type="Gene3D" id="1.25.40.10">
    <property type="entry name" value="Tetratricopeptide repeat domain"/>
    <property type="match status" value="2"/>
</dbReference>
<name>A0A1H4J8F1_9PSED</name>
<feature type="chain" id="PRO_5011702501" description="Sel1 repeat-containing protein" evidence="1">
    <location>
        <begin position="22"/>
        <end position="281"/>
    </location>
</feature>
<dbReference type="InterPro" id="IPR011990">
    <property type="entry name" value="TPR-like_helical_dom_sf"/>
</dbReference>
<evidence type="ECO:0000313" key="2">
    <source>
        <dbReference type="EMBL" id="SEB42481.1"/>
    </source>
</evidence>
<proteinExistence type="predicted"/>
<keyword evidence="1" id="KW-0732">Signal</keyword>
<sequence>MIKQTLIGALCALLLSTSAMAQLTAPQQAARDKGLVLYQQSDWYDSQPLLQVAAAAGDRTAQYYLAEAIRLSSSYTTVEARKWYEAAAEQGDLYAMLRLSSSSDLCHQMGTCTGKAGSEWRKTALKLAHERAERGDTEAMIVLYIAKQGLGWLEKAAEGGDSYAQKVLAGRYQDGAGWFVIPGNRHKAVKKWFKASAEGGYPLGMAMYANYLFENNGNKAEVGYWLKRSAEGGYISAVSTYGSNLAHTPNDLDYPPDLIKGYGLTYLISRFEGGGRVAEQG</sequence>
<dbReference type="AlphaFoldDB" id="A0A1H4J8F1"/>
<organism evidence="2 3">
    <name type="scientific">Pseudomonas saponiphila</name>
    <dbReference type="NCBI Taxonomy" id="556534"/>
    <lineage>
        <taxon>Bacteria</taxon>
        <taxon>Pseudomonadati</taxon>
        <taxon>Pseudomonadota</taxon>
        <taxon>Gammaproteobacteria</taxon>
        <taxon>Pseudomonadales</taxon>
        <taxon>Pseudomonadaceae</taxon>
        <taxon>Pseudomonas</taxon>
    </lineage>
</organism>
<feature type="signal peptide" evidence="1">
    <location>
        <begin position="1"/>
        <end position="21"/>
    </location>
</feature>
<dbReference type="RefSeq" id="WP_244168831.1">
    <property type="nucleotide sequence ID" value="NZ_FNTJ01000001.1"/>
</dbReference>
<dbReference type="SUPFAM" id="SSF81901">
    <property type="entry name" value="HCP-like"/>
    <property type="match status" value="2"/>
</dbReference>
<keyword evidence="3" id="KW-1185">Reference proteome</keyword>
<gene>
    <name evidence="2" type="ORF">SAMN05216178_0177</name>
</gene>
<dbReference type="EMBL" id="FNTJ01000001">
    <property type="protein sequence ID" value="SEB42481.1"/>
    <property type="molecule type" value="Genomic_DNA"/>
</dbReference>